<proteinExistence type="inferred from homology"/>
<name>A0A242L093_ENTMU</name>
<dbReference type="GO" id="GO:0008374">
    <property type="term" value="F:O-acyltransferase activity"/>
    <property type="evidence" value="ECO:0007669"/>
    <property type="project" value="TreeGrafter"/>
</dbReference>
<dbReference type="AlphaFoldDB" id="A0A242L093"/>
<dbReference type="CDD" id="cd04647">
    <property type="entry name" value="LbH_MAT_like"/>
    <property type="match status" value="1"/>
</dbReference>
<comment type="caution">
    <text evidence="3">The sequence shown here is derived from an EMBL/GenBank/DDBJ whole genome shotgun (WGS) entry which is preliminary data.</text>
</comment>
<sequence length="174" mass="19014">MKVIKYIHFILTLWIINKTLKGTHFFKLKRRLLKSIGIKAGVGTKIVGPIFIGRAVDLIIGDDCWIGKNFTIEGNGKVSIGSKCDLGPNVIILTGSHEIGNPARRAGRGITWQIKIGNGTWIGAYTIILNNIKIGNSTIIGASSLVNKSCENNCIYVGSPIKKIRELNDNIEIT</sequence>
<keyword evidence="2" id="KW-0808">Transferase</keyword>
<evidence type="ECO:0000256" key="1">
    <source>
        <dbReference type="ARBA" id="ARBA00007274"/>
    </source>
</evidence>
<dbReference type="Gene3D" id="2.160.10.10">
    <property type="entry name" value="Hexapeptide repeat proteins"/>
    <property type="match status" value="1"/>
</dbReference>
<gene>
    <name evidence="3" type="ORF">A5802_001349</name>
    <name evidence="4" type="ORF">A5802_001352</name>
</gene>
<evidence type="ECO:0008006" key="6">
    <source>
        <dbReference type="Google" id="ProtNLM"/>
    </source>
</evidence>
<evidence type="ECO:0000313" key="4">
    <source>
        <dbReference type="EMBL" id="OTP27617.1"/>
    </source>
</evidence>
<dbReference type="RefSeq" id="WP_086334810.1">
    <property type="nucleotide sequence ID" value="NZ_NGMS01000001.1"/>
</dbReference>
<dbReference type="Pfam" id="PF00132">
    <property type="entry name" value="Hexapep"/>
    <property type="match status" value="1"/>
</dbReference>
<accession>A0A242L093</accession>
<dbReference type="SUPFAM" id="SSF51161">
    <property type="entry name" value="Trimeric LpxA-like enzymes"/>
    <property type="match status" value="1"/>
</dbReference>
<dbReference type="InterPro" id="IPR051159">
    <property type="entry name" value="Hexapeptide_acetyltransf"/>
</dbReference>
<dbReference type="GO" id="GO:0005829">
    <property type="term" value="C:cytosol"/>
    <property type="evidence" value="ECO:0007669"/>
    <property type="project" value="TreeGrafter"/>
</dbReference>
<dbReference type="PANTHER" id="PTHR23416">
    <property type="entry name" value="SIALIC ACID SYNTHASE-RELATED"/>
    <property type="match status" value="1"/>
</dbReference>
<dbReference type="EMBL" id="NGMS01000001">
    <property type="protein sequence ID" value="OTP27617.1"/>
    <property type="molecule type" value="Genomic_DNA"/>
</dbReference>
<evidence type="ECO:0000313" key="3">
    <source>
        <dbReference type="EMBL" id="OTP27614.1"/>
    </source>
</evidence>
<dbReference type="Proteomes" id="UP000195024">
    <property type="component" value="Unassembled WGS sequence"/>
</dbReference>
<dbReference type="InterPro" id="IPR011004">
    <property type="entry name" value="Trimer_LpxA-like_sf"/>
</dbReference>
<dbReference type="PANTHER" id="PTHR23416:SF23">
    <property type="entry name" value="ACETYLTRANSFERASE C18B11.09C-RELATED"/>
    <property type="match status" value="1"/>
</dbReference>
<dbReference type="EMBL" id="NGMS01000001">
    <property type="protein sequence ID" value="OTP27614.1"/>
    <property type="molecule type" value="Genomic_DNA"/>
</dbReference>
<evidence type="ECO:0000256" key="2">
    <source>
        <dbReference type="ARBA" id="ARBA00022679"/>
    </source>
</evidence>
<organism evidence="3 5">
    <name type="scientific">Enterococcus mundtii</name>
    <dbReference type="NCBI Taxonomy" id="53346"/>
    <lineage>
        <taxon>Bacteria</taxon>
        <taxon>Bacillati</taxon>
        <taxon>Bacillota</taxon>
        <taxon>Bacilli</taxon>
        <taxon>Lactobacillales</taxon>
        <taxon>Enterococcaceae</taxon>
        <taxon>Enterococcus</taxon>
    </lineage>
</organism>
<dbReference type="InterPro" id="IPR001451">
    <property type="entry name" value="Hexapep"/>
</dbReference>
<reference evidence="3 5" key="1">
    <citation type="submission" date="2017-05" db="EMBL/GenBank/DDBJ databases">
        <title>The Genome Sequence of Enterococcus mundtii 6B1_DIV0119.</title>
        <authorList>
            <consortium name="The Broad Institute Genomics Platform"/>
            <consortium name="The Broad Institute Genomic Center for Infectious Diseases"/>
            <person name="Earl A."/>
            <person name="Manson A."/>
            <person name="Schwartman J."/>
            <person name="Gilmore M."/>
            <person name="Abouelleil A."/>
            <person name="Cao P."/>
            <person name="Chapman S."/>
            <person name="Cusick C."/>
            <person name="Shea T."/>
            <person name="Young S."/>
            <person name="Neafsey D."/>
            <person name="Nusbaum C."/>
            <person name="Birren B."/>
        </authorList>
    </citation>
    <scope>NUCLEOTIDE SEQUENCE [LARGE SCALE GENOMIC DNA]</scope>
    <source>
        <strain evidence="3 5">6B1_DIV0119</strain>
    </source>
</reference>
<comment type="similarity">
    <text evidence="1">Belongs to the transferase hexapeptide repeat family.</text>
</comment>
<protein>
    <recommendedName>
        <fullName evidence="6">Acyltransferase</fullName>
    </recommendedName>
</protein>
<evidence type="ECO:0000313" key="5">
    <source>
        <dbReference type="Proteomes" id="UP000195024"/>
    </source>
</evidence>